<accession>A0ABV6K326</accession>
<gene>
    <name evidence="1" type="ORF">ACFFGS_05150</name>
</gene>
<evidence type="ECO:0000313" key="2">
    <source>
        <dbReference type="Proteomes" id="UP001589855"/>
    </source>
</evidence>
<dbReference type="RefSeq" id="WP_263854491.1">
    <property type="nucleotide sequence ID" value="NZ_BAABRM010000036.1"/>
</dbReference>
<keyword evidence="2" id="KW-1185">Reference proteome</keyword>
<sequence length="42" mass="5153">MNTKQRILIEVAWRNSQQQGNWQWLVIIDGERRQCNKKDRPD</sequence>
<comment type="caution">
    <text evidence="1">The sequence shown here is derived from an EMBL/GenBank/DDBJ whole genome shotgun (WGS) entry which is preliminary data.</text>
</comment>
<protein>
    <submittedName>
        <fullName evidence="1">Uncharacterized protein</fullName>
    </submittedName>
</protein>
<dbReference type="EMBL" id="JBHLUK010000052">
    <property type="protein sequence ID" value="MFC0423507.1"/>
    <property type="molecule type" value="Genomic_DNA"/>
</dbReference>
<evidence type="ECO:0000313" key="1">
    <source>
        <dbReference type="EMBL" id="MFC0423507.1"/>
    </source>
</evidence>
<proteinExistence type="predicted"/>
<dbReference type="Proteomes" id="UP001589855">
    <property type="component" value="Unassembled WGS sequence"/>
</dbReference>
<reference evidence="1 2" key="1">
    <citation type="submission" date="2024-09" db="EMBL/GenBank/DDBJ databases">
        <authorList>
            <person name="Sun Q."/>
            <person name="Mori K."/>
        </authorList>
    </citation>
    <scope>NUCLEOTIDE SEQUENCE [LARGE SCALE GENOMIC DNA]</scope>
    <source>
        <strain evidence="1 2">TBRC 4575</strain>
    </source>
</reference>
<organism evidence="1 2">
    <name type="scientific">Lactiplantibacillus plajomi</name>
    <dbReference type="NCBI Taxonomy" id="1457217"/>
    <lineage>
        <taxon>Bacteria</taxon>
        <taxon>Bacillati</taxon>
        <taxon>Bacillota</taxon>
        <taxon>Bacilli</taxon>
        <taxon>Lactobacillales</taxon>
        <taxon>Lactobacillaceae</taxon>
        <taxon>Lactiplantibacillus</taxon>
    </lineage>
</organism>
<name>A0ABV6K326_9LACO</name>